<evidence type="ECO:0000256" key="3">
    <source>
        <dbReference type="ARBA" id="ARBA00022737"/>
    </source>
</evidence>
<dbReference type="SUPFAM" id="SSF48452">
    <property type="entry name" value="TPR-like"/>
    <property type="match status" value="1"/>
</dbReference>
<accession>A0AAP2CNE0</accession>
<dbReference type="InterPro" id="IPR033891">
    <property type="entry name" value="TTC38"/>
</dbReference>
<keyword evidence="4" id="KW-0802">TPR repeat</keyword>
<proteinExistence type="inferred from homology"/>
<dbReference type="EMBL" id="JADQAZ010000001">
    <property type="protein sequence ID" value="MBT0956671.1"/>
    <property type="molecule type" value="Genomic_DNA"/>
</dbReference>
<evidence type="ECO:0000256" key="2">
    <source>
        <dbReference type="ARBA" id="ARBA00019992"/>
    </source>
</evidence>
<reference evidence="5 6" key="1">
    <citation type="journal article" date="2021" name="Arch. Microbiol.">
        <title>Harenicola maris gen. nov., sp. nov. isolated from the Sea of Japan shallow sediments.</title>
        <authorList>
            <person name="Romanenko L.A."/>
            <person name="Kurilenko V.V."/>
            <person name="Chernysheva N.Y."/>
            <person name="Tekutyeva L.A."/>
            <person name="Velansky P.V."/>
            <person name="Svetashev V.I."/>
            <person name="Isaeva M.P."/>
        </authorList>
    </citation>
    <scope>NUCLEOTIDE SEQUENCE [LARGE SCALE GENOMIC DNA]</scope>
    <source>
        <strain evidence="5 6">KMM 3653</strain>
    </source>
</reference>
<dbReference type="InterPro" id="IPR011990">
    <property type="entry name" value="TPR-like_helical_dom_sf"/>
</dbReference>
<evidence type="ECO:0000313" key="5">
    <source>
        <dbReference type="EMBL" id="MBT0956671.1"/>
    </source>
</evidence>
<protein>
    <recommendedName>
        <fullName evidence="2">Tetratricopeptide repeat protein 38</fullName>
    </recommendedName>
</protein>
<comment type="similarity">
    <text evidence="1">Belongs to the TTC38 family.</text>
</comment>
<keyword evidence="6" id="KW-1185">Reference proteome</keyword>
<evidence type="ECO:0000256" key="1">
    <source>
        <dbReference type="ARBA" id="ARBA00005857"/>
    </source>
</evidence>
<dbReference type="PANTHER" id="PTHR16263">
    <property type="entry name" value="TETRATRICOPEPTIDE REPEAT PROTEIN 38"/>
    <property type="match status" value="1"/>
</dbReference>
<sequence>MQTDRYGLTLSTASAPARDAFVTGVDLMLCGLAGADTPLAEAAKHDPNFALAHIALARLHQMWDRPAPMQQALAAAQACTGLTHREQSHLNALTLLMQGQSAKGKAAVDAHLLDHPRDAVIAQTCCGVFSLIGFSGLPGREYEQLAFTSALAPHYGDDWWFNGQHAFSQMEADQIAPAAKTIEVAITGNPRNANAAHVRSHLYYENAETAAGLGYLRDWITGYTPGGILFTHLHWHVALWALEAGNTDLMWQTARDHLEPGAHNSPAINILTDLASLLYRAELRGHTVTPDQWQSLSHYAAEAFPSPGIAFADAHAALAHAMAGNTEALSKIIENPKGPAGDLVVTMAEAFHAFAAADWPRAEGHFTLALRDHARLGGSRAQRDLLEHAMACTLLRQGRGPEARRLLSIRRPRASAGGAVVDHLAH</sequence>
<comment type="caution">
    <text evidence="5">The sequence shown here is derived from an EMBL/GenBank/DDBJ whole genome shotgun (WGS) entry which is preliminary data.</text>
</comment>
<gene>
    <name evidence="5" type="ORF">IV417_04685</name>
</gene>
<keyword evidence="3" id="KW-0677">Repeat</keyword>
<dbReference type="PANTHER" id="PTHR16263:SF4">
    <property type="entry name" value="TETRATRICOPEPTIDE REPEAT PROTEIN 38"/>
    <property type="match status" value="1"/>
</dbReference>
<name>A0AAP2CNE0_9RHOB</name>
<dbReference type="RefSeq" id="WP_327792866.1">
    <property type="nucleotide sequence ID" value="NZ_JADQAZ010000001.1"/>
</dbReference>
<organism evidence="5 6">
    <name type="scientific">Harenicola maris</name>
    <dbReference type="NCBI Taxonomy" id="2841044"/>
    <lineage>
        <taxon>Bacteria</taxon>
        <taxon>Pseudomonadati</taxon>
        <taxon>Pseudomonadota</taxon>
        <taxon>Alphaproteobacteria</taxon>
        <taxon>Rhodobacterales</taxon>
        <taxon>Paracoccaceae</taxon>
        <taxon>Harenicola</taxon>
    </lineage>
</organism>
<evidence type="ECO:0000256" key="4">
    <source>
        <dbReference type="ARBA" id="ARBA00022803"/>
    </source>
</evidence>
<dbReference type="Proteomes" id="UP001315686">
    <property type="component" value="Unassembled WGS sequence"/>
</dbReference>
<evidence type="ECO:0000313" key="6">
    <source>
        <dbReference type="Proteomes" id="UP001315686"/>
    </source>
</evidence>
<dbReference type="AlphaFoldDB" id="A0AAP2CNE0"/>